<dbReference type="Proteomes" id="UP001069802">
    <property type="component" value="Unassembled WGS sequence"/>
</dbReference>
<dbReference type="Pfam" id="PF00501">
    <property type="entry name" value="AMP-binding"/>
    <property type="match status" value="1"/>
</dbReference>
<evidence type="ECO:0000313" key="7">
    <source>
        <dbReference type="Proteomes" id="UP001069802"/>
    </source>
</evidence>
<dbReference type="SUPFAM" id="SSF56801">
    <property type="entry name" value="Acetyl-CoA synthetase-like"/>
    <property type="match status" value="1"/>
</dbReference>
<feature type="domain" description="AMP-dependent synthetase/ligase" evidence="4">
    <location>
        <begin position="43"/>
        <end position="400"/>
    </location>
</feature>
<evidence type="ECO:0000259" key="5">
    <source>
        <dbReference type="Pfam" id="PF13193"/>
    </source>
</evidence>
<dbReference type="EMBL" id="JAPWGY010000003">
    <property type="protein sequence ID" value="MCZ4280933.1"/>
    <property type="molecule type" value="Genomic_DNA"/>
</dbReference>
<dbReference type="InterPro" id="IPR000873">
    <property type="entry name" value="AMP-dep_synth/lig_dom"/>
</dbReference>
<dbReference type="PANTHER" id="PTHR43201">
    <property type="entry name" value="ACYL-COA SYNTHETASE"/>
    <property type="match status" value="1"/>
</dbReference>
<name>A0ABT4LIL6_9PROT</name>
<dbReference type="InterPro" id="IPR042099">
    <property type="entry name" value="ANL_N_sf"/>
</dbReference>
<proteinExistence type="inferred from homology"/>
<evidence type="ECO:0000256" key="2">
    <source>
        <dbReference type="ARBA" id="ARBA00022598"/>
    </source>
</evidence>
<dbReference type="Pfam" id="PF13193">
    <property type="entry name" value="AMP-binding_C"/>
    <property type="match status" value="1"/>
</dbReference>
<keyword evidence="7" id="KW-1185">Reference proteome</keyword>
<dbReference type="RefSeq" id="WP_269423119.1">
    <property type="nucleotide sequence ID" value="NZ_JAPWGY010000003.1"/>
</dbReference>
<dbReference type="InterPro" id="IPR025110">
    <property type="entry name" value="AMP-bd_C"/>
</dbReference>
<accession>A0ABT4LIL6</accession>
<dbReference type="Gene3D" id="3.30.300.30">
    <property type="match status" value="1"/>
</dbReference>
<evidence type="ECO:0000256" key="1">
    <source>
        <dbReference type="ARBA" id="ARBA00006432"/>
    </source>
</evidence>
<dbReference type="InterPro" id="IPR045851">
    <property type="entry name" value="AMP-bd_C_sf"/>
</dbReference>
<evidence type="ECO:0000259" key="4">
    <source>
        <dbReference type="Pfam" id="PF00501"/>
    </source>
</evidence>
<dbReference type="PANTHER" id="PTHR43201:SF5">
    <property type="entry name" value="MEDIUM-CHAIN ACYL-COA LIGASE ACSF2, MITOCHONDRIAL"/>
    <property type="match status" value="1"/>
</dbReference>
<sequence length="552" mass="61009">MDDTSIFPENNDMSIYIGCTNEAPEEKIFPNDLGLRINLGLLLERQAARFPDNNFIIQAETGETLTYDEFNKRVNRLSHGLKDHGICPGDYVGIMLSNSIDFLVSSYALKKIGAIEVSINSTFRGISLIRMINLTGLETLITSVDYLDVIAEIATELPRLERFILTNDARDTARAAKAFPTRIMLPLSSILSNCTRDCAINTPDDETAGILFTSGTTGVSKGCAIPHRSSVRAAESMLEAFDLGESDCVYSPYPLFHCGAAQYDVLPAMMVGARAVIRQGFSVRNFWPEVCKYGATWFMALGSVQQLLWAAAECPEETQHRLRFIWGTPLPVNHDAFEARFKVRLVRGGGYGSTDAGSVALPLFHKTGAGKVLDRYEVAIVDERDNPLPTGAVGELIIRPKEPAIMASCYIGMPEETLKTWRNLWFHTGDLARLDEEGDLYWVARISERIRVKGEMVSAYEIEEVILSHPAVEDCAVLGAPDGTGEETVHPFITLRENAALNLEELKDFCTPRMSRFMVPTSMTLLDIMPRTPSGKPAKAELSKRFSSPCGS</sequence>
<feature type="domain" description="AMP-binding enzyme C-terminal" evidence="5">
    <location>
        <begin position="461"/>
        <end position="536"/>
    </location>
</feature>
<evidence type="ECO:0000256" key="3">
    <source>
        <dbReference type="SAM" id="MobiDB-lite"/>
    </source>
</evidence>
<feature type="region of interest" description="Disordered" evidence="3">
    <location>
        <begin position="529"/>
        <end position="552"/>
    </location>
</feature>
<dbReference type="PROSITE" id="PS00455">
    <property type="entry name" value="AMP_BINDING"/>
    <property type="match status" value="1"/>
</dbReference>
<comment type="caution">
    <text evidence="6">The sequence shown here is derived from an EMBL/GenBank/DDBJ whole genome shotgun (WGS) entry which is preliminary data.</text>
</comment>
<reference evidence="6" key="1">
    <citation type="submission" date="2022-12" db="EMBL/GenBank/DDBJ databases">
        <title>Bacterial isolates from different developmental stages of Nematostella vectensis.</title>
        <authorList>
            <person name="Fraune S."/>
        </authorList>
    </citation>
    <scope>NUCLEOTIDE SEQUENCE</scope>
    <source>
        <strain evidence="6">G21630-S1</strain>
    </source>
</reference>
<dbReference type="InterPro" id="IPR020845">
    <property type="entry name" value="AMP-binding_CS"/>
</dbReference>
<organism evidence="6 7">
    <name type="scientific">Kiloniella laminariae</name>
    <dbReference type="NCBI Taxonomy" id="454162"/>
    <lineage>
        <taxon>Bacteria</taxon>
        <taxon>Pseudomonadati</taxon>
        <taxon>Pseudomonadota</taxon>
        <taxon>Alphaproteobacteria</taxon>
        <taxon>Rhodospirillales</taxon>
        <taxon>Kiloniellaceae</taxon>
        <taxon>Kiloniella</taxon>
    </lineage>
</organism>
<comment type="similarity">
    <text evidence="1">Belongs to the ATP-dependent AMP-binding enzyme family.</text>
</comment>
<evidence type="ECO:0000313" key="6">
    <source>
        <dbReference type="EMBL" id="MCZ4280933.1"/>
    </source>
</evidence>
<dbReference type="Gene3D" id="3.40.50.12780">
    <property type="entry name" value="N-terminal domain of ligase-like"/>
    <property type="match status" value="1"/>
</dbReference>
<protein>
    <submittedName>
        <fullName evidence="6">AMP-binding protein</fullName>
    </submittedName>
</protein>
<keyword evidence="2" id="KW-0436">Ligase</keyword>
<gene>
    <name evidence="6" type="ORF">O4H49_09110</name>
</gene>